<proteinExistence type="predicted"/>
<evidence type="ECO:0000259" key="1">
    <source>
        <dbReference type="Pfam" id="PF16036"/>
    </source>
</evidence>
<dbReference type="InterPro" id="IPR036298">
    <property type="entry name" value="Chalcone_isomerase_sf"/>
</dbReference>
<dbReference type="STRING" id="394096.DB31_3351"/>
<dbReference type="RefSeq" id="WP_044182916.1">
    <property type="nucleotide sequence ID" value="NZ_JMCB01000002.1"/>
</dbReference>
<dbReference type="Gene3D" id="3.50.70.10">
    <property type="match status" value="1"/>
</dbReference>
<organism evidence="2 3">
    <name type="scientific">Hyalangium minutum</name>
    <dbReference type="NCBI Taxonomy" id="394096"/>
    <lineage>
        <taxon>Bacteria</taxon>
        <taxon>Pseudomonadati</taxon>
        <taxon>Myxococcota</taxon>
        <taxon>Myxococcia</taxon>
        <taxon>Myxococcales</taxon>
        <taxon>Cystobacterineae</taxon>
        <taxon>Archangiaceae</taxon>
        <taxon>Hyalangium</taxon>
    </lineage>
</organism>
<sequence length="182" mass="20307">MGRDFWVVGARWLILAAMLAAGLSEAREVAGVRMDDTLELQGRRLALAHMALKEKLFFNIYVWGLYMEQIPRVEAEAIATNSVKRLHFRFLRKIRREQLVGAFRQGIATNASMLSEPMQQGMETLLQSFKDVSKGDNLILTYDPNAGLLVSGEASGGVLIPGKGFADALFSAWLQKHPVFPR</sequence>
<accession>A0A085WU58</accession>
<dbReference type="AlphaFoldDB" id="A0A085WU58"/>
<dbReference type="InterPro" id="IPR016088">
    <property type="entry name" value="Chalcone_isomerase_3-sand"/>
</dbReference>
<dbReference type="Proteomes" id="UP000028725">
    <property type="component" value="Unassembled WGS sequence"/>
</dbReference>
<feature type="domain" description="Chalcone isomerase" evidence="1">
    <location>
        <begin position="26"/>
        <end position="179"/>
    </location>
</feature>
<protein>
    <recommendedName>
        <fullName evidence="1">Chalcone isomerase domain-containing protein</fullName>
    </recommendedName>
</protein>
<comment type="caution">
    <text evidence="2">The sequence shown here is derived from an EMBL/GenBank/DDBJ whole genome shotgun (WGS) entry which is preliminary data.</text>
</comment>
<gene>
    <name evidence="2" type="ORF">DB31_3351</name>
</gene>
<dbReference type="Pfam" id="PF16036">
    <property type="entry name" value="Chalcone_3"/>
    <property type="match status" value="1"/>
</dbReference>
<dbReference type="GO" id="GO:0016872">
    <property type="term" value="F:intramolecular lyase activity"/>
    <property type="evidence" value="ECO:0007669"/>
    <property type="project" value="InterPro"/>
</dbReference>
<dbReference type="InterPro" id="IPR016087">
    <property type="entry name" value="Chalcone_isomerase"/>
</dbReference>
<evidence type="ECO:0000313" key="2">
    <source>
        <dbReference type="EMBL" id="KFE71221.1"/>
    </source>
</evidence>
<dbReference type="OrthoDB" id="9795336at2"/>
<reference evidence="2 3" key="1">
    <citation type="submission" date="2014-04" db="EMBL/GenBank/DDBJ databases">
        <title>Genome assembly of Hyalangium minutum DSM 14724.</title>
        <authorList>
            <person name="Sharma G."/>
            <person name="Subramanian S."/>
        </authorList>
    </citation>
    <scope>NUCLEOTIDE SEQUENCE [LARGE SCALE GENOMIC DNA]</scope>
    <source>
        <strain evidence="2 3">DSM 14724</strain>
    </source>
</reference>
<name>A0A085WU58_9BACT</name>
<dbReference type="SUPFAM" id="SSF54626">
    <property type="entry name" value="Chalcone isomerase"/>
    <property type="match status" value="1"/>
</dbReference>
<keyword evidence="3" id="KW-1185">Reference proteome</keyword>
<evidence type="ECO:0000313" key="3">
    <source>
        <dbReference type="Proteomes" id="UP000028725"/>
    </source>
</evidence>
<dbReference type="EMBL" id="JMCB01000002">
    <property type="protein sequence ID" value="KFE71221.1"/>
    <property type="molecule type" value="Genomic_DNA"/>
</dbReference>